<accession>A0A9W8CH73</accession>
<dbReference type="PANTHER" id="PTHR10678">
    <property type="entry name" value="26S PROTEASOME NON-ATPASE REGULATORY SUBUNIT 11/COP9 SIGNALOSOME COMPLEX SUBUNIT 2"/>
    <property type="match status" value="1"/>
</dbReference>
<dbReference type="GO" id="GO:0005737">
    <property type="term" value="C:cytoplasm"/>
    <property type="evidence" value="ECO:0007669"/>
    <property type="project" value="UniProtKB-SubCell"/>
</dbReference>
<name>A0A9W8CH73_9FUNG</name>
<protein>
    <recommendedName>
        <fullName evidence="4">COP9 signalosome complex subunit 2</fullName>
    </recommendedName>
</protein>
<dbReference type="Proteomes" id="UP001145021">
    <property type="component" value="Unassembled WGS sequence"/>
</dbReference>
<evidence type="ECO:0000313" key="8">
    <source>
        <dbReference type="EMBL" id="KAJ1643702.1"/>
    </source>
</evidence>
<evidence type="ECO:0000259" key="7">
    <source>
        <dbReference type="PROSITE" id="PS50250"/>
    </source>
</evidence>
<dbReference type="FunFam" id="1.25.40.570:FF:000006">
    <property type="entry name" value="COP9 signalosome complex subunit 2"/>
    <property type="match status" value="1"/>
</dbReference>
<reference evidence="8" key="1">
    <citation type="submission" date="2022-07" db="EMBL/GenBank/DDBJ databases">
        <title>Phylogenomic reconstructions and comparative analyses of Kickxellomycotina fungi.</title>
        <authorList>
            <person name="Reynolds N.K."/>
            <person name="Stajich J.E."/>
            <person name="Barry K."/>
            <person name="Grigoriev I.V."/>
            <person name="Crous P."/>
            <person name="Smith M.E."/>
        </authorList>
    </citation>
    <scope>NUCLEOTIDE SEQUENCE</scope>
    <source>
        <strain evidence="8">NBRC 105413</strain>
    </source>
</reference>
<evidence type="ECO:0000256" key="4">
    <source>
        <dbReference type="ARBA" id="ARBA00014879"/>
    </source>
</evidence>
<dbReference type="SMART" id="SM00088">
    <property type="entry name" value="PINT"/>
    <property type="match status" value="1"/>
</dbReference>
<evidence type="ECO:0000256" key="6">
    <source>
        <dbReference type="ARBA" id="ARBA00023242"/>
    </source>
</evidence>
<dbReference type="Gene3D" id="1.25.40.570">
    <property type="match status" value="1"/>
</dbReference>
<dbReference type="PROSITE" id="PS50250">
    <property type="entry name" value="PCI"/>
    <property type="match status" value="1"/>
</dbReference>
<comment type="caution">
    <text evidence="8">The sequence shown here is derived from an EMBL/GenBank/DDBJ whole genome shotgun (WGS) entry which is preliminary data.</text>
</comment>
<dbReference type="GO" id="GO:0005634">
    <property type="term" value="C:nucleus"/>
    <property type="evidence" value="ECO:0007669"/>
    <property type="project" value="UniProtKB-SubCell"/>
</dbReference>
<comment type="similarity">
    <text evidence="3">Belongs to the CSN2 family.</text>
</comment>
<evidence type="ECO:0000256" key="2">
    <source>
        <dbReference type="ARBA" id="ARBA00004496"/>
    </source>
</evidence>
<evidence type="ECO:0000256" key="1">
    <source>
        <dbReference type="ARBA" id="ARBA00004123"/>
    </source>
</evidence>
<dbReference type="AlphaFoldDB" id="A0A9W8CH73"/>
<proteinExistence type="inferred from homology"/>
<dbReference type="Pfam" id="PF01399">
    <property type="entry name" value="PCI"/>
    <property type="match status" value="1"/>
</dbReference>
<dbReference type="InterPro" id="IPR050871">
    <property type="entry name" value="26S_Proteasome/COP9_Components"/>
</dbReference>
<dbReference type="SUPFAM" id="SSF46785">
    <property type="entry name" value="Winged helix' DNA-binding domain"/>
    <property type="match status" value="1"/>
</dbReference>
<gene>
    <name evidence="8" type="ORF">LPJ64_004553</name>
</gene>
<evidence type="ECO:0000313" key="9">
    <source>
        <dbReference type="Proteomes" id="UP001145021"/>
    </source>
</evidence>
<sequence>MSDEEFMFEDGDEEFNFDYEEEGEDDKLTIESKYYNAKTQRDDFPVALAEFQAVVDEDEENGRSDWGFKATKQILKMYLKRTDGDASENQKKVLEYYDRMLDFVSESIVTRNYAEKSVNNMLERVSVGTDSSFTRVFYQKTLAVLKQTRNDRLWLRTSLRLGRLQLEQRQFVELEKLLAELRASCIDEAGNLIHERGTQLLEINALYLGMYVELEETRKLKATYLESVSVRSAIPHPRIMGFIRECGGKMYMNERNWESAQSNFFDAFKNYDEAGSPQRVQMLKYLVLASMLSETEVNPLSSPEAMSYEGDPEIIAMTSLVKAYEDQNVTEFERILQDSRAAILDDPFVARYIDDLRRTFRMQALHSAVAPYTRIRIDMLGRRLNIEPAEVEELLVALILDKRLRASIDQEKGILQLQQETSDESQYEAVSHWATSLESMARQAFTVLS</sequence>
<feature type="domain" description="PCI" evidence="7">
    <location>
        <begin position="253"/>
        <end position="422"/>
    </location>
</feature>
<evidence type="ECO:0000256" key="5">
    <source>
        <dbReference type="ARBA" id="ARBA00022490"/>
    </source>
</evidence>
<keyword evidence="5" id="KW-0963">Cytoplasm</keyword>
<dbReference type="SMART" id="SM00753">
    <property type="entry name" value="PAM"/>
    <property type="match status" value="1"/>
</dbReference>
<dbReference type="EMBL" id="JANBOH010000229">
    <property type="protein sequence ID" value="KAJ1643702.1"/>
    <property type="molecule type" value="Genomic_DNA"/>
</dbReference>
<keyword evidence="6" id="KW-0539">Nucleus</keyword>
<evidence type="ECO:0000256" key="3">
    <source>
        <dbReference type="ARBA" id="ARBA00009318"/>
    </source>
</evidence>
<dbReference type="InterPro" id="IPR000717">
    <property type="entry name" value="PCI_dom"/>
</dbReference>
<dbReference type="InterPro" id="IPR036390">
    <property type="entry name" value="WH_DNA-bd_sf"/>
</dbReference>
<keyword evidence="9" id="KW-1185">Reference proteome</keyword>
<comment type="subcellular location">
    <subcellularLocation>
        <location evidence="2">Cytoplasm</location>
    </subcellularLocation>
    <subcellularLocation>
        <location evidence="1">Nucleus</location>
    </subcellularLocation>
</comment>
<organism evidence="8 9">
    <name type="scientific">Coemansia asiatica</name>
    <dbReference type="NCBI Taxonomy" id="1052880"/>
    <lineage>
        <taxon>Eukaryota</taxon>
        <taxon>Fungi</taxon>
        <taxon>Fungi incertae sedis</taxon>
        <taxon>Zoopagomycota</taxon>
        <taxon>Kickxellomycotina</taxon>
        <taxon>Kickxellomycetes</taxon>
        <taxon>Kickxellales</taxon>
        <taxon>Kickxellaceae</taxon>
        <taxon>Coemansia</taxon>
    </lineage>
</organism>